<dbReference type="STRING" id="576137.A0A1L7WPY0"/>
<dbReference type="InterPro" id="IPR011251">
    <property type="entry name" value="Luciferase-like_dom"/>
</dbReference>
<dbReference type="EMBL" id="FJOG01000005">
    <property type="protein sequence ID" value="CZR54827.1"/>
    <property type="molecule type" value="Genomic_DNA"/>
</dbReference>
<keyword evidence="4" id="KW-0503">Monooxygenase</keyword>
<evidence type="ECO:0000256" key="4">
    <source>
        <dbReference type="ARBA" id="ARBA00023033"/>
    </source>
</evidence>
<feature type="domain" description="Luciferase-like" evidence="6">
    <location>
        <begin position="62"/>
        <end position="324"/>
    </location>
</feature>
<accession>A0A1L7WPY0</accession>
<evidence type="ECO:0000259" key="6">
    <source>
        <dbReference type="Pfam" id="PF00296"/>
    </source>
</evidence>
<keyword evidence="5" id="KW-0812">Transmembrane</keyword>
<sequence length="393" mass="43035">MLHHEELQETRQNRCVSRKCLSWLYLPVTLSLSHSLCALASLDSSILSFSKLLPQLPSPSYITPFLLARTWAGLDHVTRGRVAWNVVTSYSASAAKSMGKKGVMPSEERYKAAHEYMDLVYQSVSPNIIGSRICEPTLTIPECEKVARKMIPKSGALTWKWRFFQTHPSPQRTPVIFQAGASKSGIVFAGEHTEAIYTDYATLDSLKAYTKSVREAAIAAGRGPTAIGIFAAAVPIVGRTVGEAQAKYEKAKATISVQGAQWPMDQGFKFEGKAADNAITGVINGFKIAAEEDTEPWTPRYLGQMAGFGGVTPKPIGTAEMVADVFEKLFNDCDIDGFNIAYVSNPGSYEDVVELLVPELQKRGLMPGQPHLGKDHPGYQYKWNKNVTPVNGT</sequence>
<dbReference type="InterPro" id="IPR051260">
    <property type="entry name" value="Diverse_substr_monoxygenases"/>
</dbReference>
<dbReference type="PANTHER" id="PTHR30011:SF16">
    <property type="entry name" value="C2H2 FINGER DOMAIN TRANSCRIPTION FACTOR (EUROFUNG)-RELATED"/>
    <property type="match status" value="1"/>
</dbReference>
<dbReference type="Pfam" id="PF00296">
    <property type="entry name" value="Bac_luciferase"/>
    <property type="match status" value="1"/>
</dbReference>
<dbReference type="AlphaFoldDB" id="A0A1L7WPY0"/>
<gene>
    <name evidence="7" type="ORF">PAC_04711</name>
</gene>
<dbReference type="OrthoDB" id="5561043at2759"/>
<reference evidence="7 8" key="1">
    <citation type="submission" date="2016-03" db="EMBL/GenBank/DDBJ databases">
        <authorList>
            <person name="Ploux O."/>
        </authorList>
    </citation>
    <scope>NUCLEOTIDE SEQUENCE [LARGE SCALE GENOMIC DNA]</scope>
    <source>
        <strain evidence="7 8">UAMH 11012</strain>
    </source>
</reference>
<evidence type="ECO:0000256" key="3">
    <source>
        <dbReference type="ARBA" id="ARBA00023002"/>
    </source>
</evidence>
<dbReference type="GO" id="GO:0016705">
    <property type="term" value="F:oxidoreductase activity, acting on paired donors, with incorporation or reduction of molecular oxygen"/>
    <property type="evidence" value="ECO:0007669"/>
    <property type="project" value="InterPro"/>
</dbReference>
<feature type="transmembrane region" description="Helical" evidence="5">
    <location>
        <begin position="21"/>
        <end position="42"/>
    </location>
</feature>
<evidence type="ECO:0000256" key="2">
    <source>
        <dbReference type="ARBA" id="ARBA00022643"/>
    </source>
</evidence>
<organism evidence="7 8">
    <name type="scientific">Phialocephala subalpina</name>
    <dbReference type="NCBI Taxonomy" id="576137"/>
    <lineage>
        <taxon>Eukaryota</taxon>
        <taxon>Fungi</taxon>
        <taxon>Dikarya</taxon>
        <taxon>Ascomycota</taxon>
        <taxon>Pezizomycotina</taxon>
        <taxon>Leotiomycetes</taxon>
        <taxon>Helotiales</taxon>
        <taxon>Mollisiaceae</taxon>
        <taxon>Phialocephala</taxon>
        <taxon>Phialocephala fortinii species complex</taxon>
    </lineage>
</organism>
<evidence type="ECO:0000256" key="1">
    <source>
        <dbReference type="ARBA" id="ARBA00022630"/>
    </source>
</evidence>
<dbReference type="Gene3D" id="3.20.20.30">
    <property type="entry name" value="Luciferase-like domain"/>
    <property type="match status" value="1"/>
</dbReference>
<keyword evidence="5" id="KW-1133">Transmembrane helix</keyword>
<keyword evidence="3" id="KW-0560">Oxidoreductase</keyword>
<proteinExistence type="predicted"/>
<keyword evidence="1" id="KW-0285">Flavoprotein</keyword>
<keyword evidence="2" id="KW-0288">FMN</keyword>
<dbReference type="GO" id="GO:0004497">
    <property type="term" value="F:monooxygenase activity"/>
    <property type="evidence" value="ECO:0007669"/>
    <property type="project" value="UniProtKB-KW"/>
</dbReference>
<name>A0A1L7WPY0_9HELO</name>
<keyword evidence="8" id="KW-1185">Reference proteome</keyword>
<dbReference type="InterPro" id="IPR036661">
    <property type="entry name" value="Luciferase-like_sf"/>
</dbReference>
<evidence type="ECO:0000256" key="5">
    <source>
        <dbReference type="SAM" id="Phobius"/>
    </source>
</evidence>
<dbReference type="SUPFAM" id="SSF51679">
    <property type="entry name" value="Bacterial luciferase-like"/>
    <property type="match status" value="1"/>
</dbReference>
<dbReference type="Proteomes" id="UP000184330">
    <property type="component" value="Unassembled WGS sequence"/>
</dbReference>
<protein>
    <recommendedName>
        <fullName evidence="6">Luciferase-like domain-containing protein</fullName>
    </recommendedName>
</protein>
<dbReference type="PANTHER" id="PTHR30011">
    <property type="entry name" value="ALKANESULFONATE MONOOXYGENASE-RELATED"/>
    <property type="match status" value="1"/>
</dbReference>
<keyword evidence="5" id="KW-0472">Membrane</keyword>
<evidence type="ECO:0000313" key="8">
    <source>
        <dbReference type="Proteomes" id="UP000184330"/>
    </source>
</evidence>
<evidence type="ECO:0000313" key="7">
    <source>
        <dbReference type="EMBL" id="CZR54827.1"/>
    </source>
</evidence>